<reference evidence="3" key="1">
    <citation type="submission" date="2021-01" db="EMBL/GenBank/DDBJ databases">
        <authorList>
            <person name="Corre E."/>
            <person name="Pelletier E."/>
            <person name="Niang G."/>
            <person name="Scheremetjew M."/>
            <person name="Finn R."/>
            <person name="Kale V."/>
            <person name="Holt S."/>
            <person name="Cochrane G."/>
            <person name="Meng A."/>
            <person name="Brown T."/>
            <person name="Cohen L."/>
        </authorList>
    </citation>
    <scope>NUCLEOTIDE SEQUENCE</scope>
    <source>
        <strain evidence="3">Clade-D-RCC2572</strain>
    </source>
</reference>
<feature type="coiled-coil region" evidence="1">
    <location>
        <begin position="256"/>
        <end position="287"/>
    </location>
</feature>
<evidence type="ECO:0000256" key="2">
    <source>
        <dbReference type="SAM" id="MobiDB-lite"/>
    </source>
</evidence>
<sequence>MATNEHRWFAVDDFLRVDDVARGEREWRDVRPCVRRAVEGVAYVLRRHDKAIEGVRLRMDEAEASRRRARDDVDDEEDDGGTGRGKALMATAVTQTLTHEVDALKLELAEARQEASERRVEALEDAVRRLKDELHASRSIHAATLERVTQLEALHASTASKIAVDLFELETQIGVKATEGASAAAAALDARLESVVESVADVTTLVHELEVEVQQTRLSTNQTALSLAAADIPSVVSEMEIIKARTQRATQDAAFVSEALAEVRQLNENVERLSEDCSEDVKRVRERTEDMRKTYTEFKDVVKKSENMENETLEFIASIDAKGREVLAQIQNDVRRVSDLGDEIASTSERHAHLVQEQSETLAAQLKEWGAKVVERVGEKAEATVNEVIKYRMREIESSTDSATARNAERASHETRKCVALAEAAMKKAEDESNAFSENVLSSIAQVKAASERADEMKEWISKQYVTIAEAREESIGAVRNTEKHAVDMLSKISEEHTRAMKRVLGDAEATRGIQDASVKTRIDRLDERFERFESRIAASELRVESVEVSRKLEQASAKPIAEAHATALATIEKNVFKTLAALEKDLREDVRVTSDRTYQSIRRDLQPIQEAIFGAPSGRGYDANTPPMSPLSTPSKSALTPHSVEYAIHFDIDAPSGSLQSRIAHLARVLDTKASVDTVDSLVSSVVKKQEQQEVIIHSMHRSMERTLKDRPSTTAVNDMFREISARVESLQESYDWEKTDRSKAKRLLTDIRDYVDDRCTKMETVYMRDLNSRGEAQSEQHIHEREGVRYVTYPEFQAGIEICEAQIKRLSRGVVGSDSSSLDAKNNDNLITF</sequence>
<dbReference type="AlphaFoldDB" id="A0A7S0PSP4"/>
<proteinExistence type="predicted"/>
<evidence type="ECO:0000256" key="1">
    <source>
        <dbReference type="SAM" id="Coils"/>
    </source>
</evidence>
<evidence type="ECO:0000313" key="3">
    <source>
        <dbReference type="EMBL" id="CAD8588500.1"/>
    </source>
</evidence>
<name>A0A7S0PSP4_9CHLO</name>
<feature type="coiled-coil region" evidence="1">
    <location>
        <begin position="523"/>
        <end position="559"/>
    </location>
</feature>
<organism evidence="3">
    <name type="scientific">Ostreococcus mediterraneus</name>
    <dbReference type="NCBI Taxonomy" id="1486918"/>
    <lineage>
        <taxon>Eukaryota</taxon>
        <taxon>Viridiplantae</taxon>
        <taxon>Chlorophyta</taxon>
        <taxon>Mamiellophyceae</taxon>
        <taxon>Mamiellales</taxon>
        <taxon>Bathycoccaceae</taxon>
        <taxon>Ostreococcus</taxon>
    </lineage>
</organism>
<dbReference type="EMBL" id="HBEW01008300">
    <property type="protein sequence ID" value="CAD8588500.1"/>
    <property type="molecule type" value="Transcribed_RNA"/>
</dbReference>
<accession>A0A7S0PSP4</accession>
<protein>
    <submittedName>
        <fullName evidence="3">Uncharacterized protein</fullName>
    </submittedName>
</protein>
<keyword evidence="1" id="KW-0175">Coiled coil</keyword>
<gene>
    <name evidence="3" type="ORF">OMED0929_LOCUS7002</name>
</gene>
<feature type="region of interest" description="Disordered" evidence="2">
    <location>
        <begin position="63"/>
        <end position="84"/>
    </location>
</feature>